<comment type="function">
    <text evidence="1">Catalyzes the intermembrane transfer of phosphatidylglycerol and phosphatidylinositol.</text>
</comment>
<dbReference type="GO" id="GO:0032366">
    <property type="term" value="P:intracellular sterol transport"/>
    <property type="evidence" value="ECO:0007669"/>
    <property type="project" value="InterPro"/>
</dbReference>
<keyword evidence="6 8" id="KW-0732">Signal</keyword>
<feature type="signal peptide" evidence="8">
    <location>
        <begin position="1"/>
        <end position="18"/>
    </location>
</feature>
<evidence type="ECO:0000256" key="1">
    <source>
        <dbReference type="ARBA" id="ARBA00002053"/>
    </source>
</evidence>
<feature type="chain" id="PRO_5040896988" description="Phosphatidylglycerol/phosphatidylinositol transfer protein" evidence="8">
    <location>
        <begin position="19"/>
        <end position="181"/>
    </location>
</feature>
<comment type="subunit">
    <text evidence="3">Monomer.</text>
</comment>
<organism evidence="10 11">
    <name type="scientific">Agrocybe chaxingu</name>
    <dbReference type="NCBI Taxonomy" id="84603"/>
    <lineage>
        <taxon>Eukaryota</taxon>
        <taxon>Fungi</taxon>
        <taxon>Dikarya</taxon>
        <taxon>Basidiomycota</taxon>
        <taxon>Agaricomycotina</taxon>
        <taxon>Agaricomycetes</taxon>
        <taxon>Agaricomycetidae</taxon>
        <taxon>Agaricales</taxon>
        <taxon>Agaricineae</taxon>
        <taxon>Strophariaceae</taxon>
        <taxon>Agrocybe</taxon>
    </lineage>
</organism>
<dbReference type="Pfam" id="PF02221">
    <property type="entry name" value="E1_DerP2_DerF2"/>
    <property type="match status" value="1"/>
</dbReference>
<dbReference type="InterPro" id="IPR003172">
    <property type="entry name" value="ML_dom"/>
</dbReference>
<accession>A0A9W8K4C7</accession>
<dbReference type="AlphaFoldDB" id="A0A9W8K4C7"/>
<dbReference type="OrthoDB" id="6409159at2759"/>
<reference evidence="10" key="1">
    <citation type="submission" date="2022-07" db="EMBL/GenBank/DDBJ databases">
        <title>Genome Sequence of Agrocybe chaxingu.</title>
        <authorList>
            <person name="Buettner E."/>
        </authorList>
    </citation>
    <scope>NUCLEOTIDE SEQUENCE</scope>
    <source>
        <strain evidence="10">MP-N11</strain>
    </source>
</reference>
<name>A0A9W8K4C7_9AGAR</name>
<keyword evidence="7" id="KW-0445">Lipid transport</keyword>
<keyword evidence="11" id="KW-1185">Reference proteome</keyword>
<comment type="caution">
    <text evidence="10">The sequence shown here is derived from an EMBL/GenBank/DDBJ whole genome shotgun (WGS) entry which is preliminary data.</text>
</comment>
<dbReference type="CDD" id="cd00917">
    <property type="entry name" value="PG-PI_TP"/>
    <property type="match status" value="1"/>
</dbReference>
<gene>
    <name evidence="10" type="ORF">NLJ89_g4244</name>
</gene>
<proteinExistence type="inferred from homology"/>
<evidence type="ECO:0000256" key="3">
    <source>
        <dbReference type="ARBA" id="ARBA00011245"/>
    </source>
</evidence>
<evidence type="ECO:0000259" key="9">
    <source>
        <dbReference type="SMART" id="SM00737"/>
    </source>
</evidence>
<comment type="similarity">
    <text evidence="2">Belongs to the NPC2 family.</text>
</comment>
<sequence length="181" mass="19969">MRFSVLALGLSLAAGSMALSVPEQHPMKVDRPVHTMDGWSYEDCGLDTDPVQIQSIEVFPDPPKPGEDLTVRVKGTTSEPIVDGAFADVVVKLGLVKLLSKTFDVCDEARNANASLQCPVEPGEYTVEHTVALPKEIPKAKFTVDVMGFMNEGEEDEDPEPMLCLKLRVDFMKNPFPHKLW</sequence>
<evidence type="ECO:0000256" key="6">
    <source>
        <dbReference type="ARBA" id="ARBA00022729"/>
    </source>
</evidence>
<evidence type="ECO:0000313" key="11">
    <source>
        <dbReference type="Proteomes" id="UP001148786"/>
    </source>
</evidence>
<evidence type="ECO:0000256" key="4">
    <source>
        <dbReference type="ARBA" id="ARBA00016056"/>
    </source>
</evidence>
<dbReference type="InterPro" id="IPR033917">
    <property type="entry name" value="ML_PG-PI_TP"/>
</dbReference>
<dbReference type="InterPro" id="IPR039670">
    <property type="entry name" value="NPC2-like"/>
</dbReference>
<protein>
    <recommendedName>
        <fullName evidence="4">Phosphatidylglycerol/phosphatidylinositol transfer protein</fullName>
    </recommendedName>
</protein>
<dbReference type="PANTHER" id="PTHR11306">
    <property type="entry name" value="NIEMANN PICK TYPE C2 PROTEIN NPC2-RELATED"/>
    <property type="match status" value="1"/>
</dbReference>
<dbReference type="SUPFAM" id="SSF81296">
    <property type="entry name" value="E set domains"/>
    <property type="match status" value="1"/>
</dbReference>
<dbReference type="SMART" id="SM00737">
    <property type="entry name" value="ML"/>
    <property type="match status" value="1"/>
</dbReference>
<evidence type="ECO:0000256" key="2">
    <source>
        <dbReference type="ARBA" id="ARBA00006370"/>
    </source>
</evidence>
<feature type="domain" description="MD-2-related lipid-recognition" evidence="9">
    <location>
        <begin position="41"/>
        <end position="169"/>
    </location>
</feature>
<dbReference type="InterPro" id="IPR014756">
    <property type="entry name" value="Ig_E-set"/>
</dbReference>
<keyword evidence="5" id="KW-0813">Transport</keyword>
<dbReference type="PANTHER" id="PTHR11306:SF0">
    <property type="entry name" value="PHOSPHATIDYLGLYCEROL_PHOSPHATIDYLINOSITOL TRANSFER PROTEIN"/>
    <property type="match status" value="1"/>
</dbReference>
<dbReference type="GO" id="GO:0032934">
    <property type="term" value="F:sterol binding"/>
    <property type="evidence" value="ECO:0007669"/>
    <property type="project" value="InterPro"/>
</dbReference>
<evidence type="ECO:0000256" key="5">
    <source>
        <dbReference type="ARBA" id="ARBA00022448"/>
    </source>
</evidence>
<evidence type="ECO:0000256" key="7">
    <source>
        <dbReference type="ARBA" id="ARBA00023055"/>
    </source>
</evidence>
<evidence type="ECO:0000256" key="8">
    <source>
        <dbReference type="SAM" id="SignalP"/>
    </source>
</evidence>
<dbReference type="Gene3D" id="2.70.220.10">
    <property type="entry name" value="Ganglioside GM2 activator"/>
    <property type="match status" value="1"/>
</dbReference>
<evidence type="ECO:0000313" key="10">
    <source>
        <dbReference type="EMBL" id="KAJ3511184.1"/>
    </source>
</evidence>
<dbReference type="InterPro" id="IPR036846">
    <property type="entry name" value="GM2-AP_sf"/>
</dbReference>
<dbReference type="Proteomes" id="UP001148786">
    <property type="component" value="Unassembled WGS sequence"/>
</dbReference>
<dbReference type="EMBL" id="JANKHO010000343">
    <property type="protein sequence ID" value="KAJ3511184.1"/>
    <property type="molecule type" value="Genomic_DNA"/>
</dbReference>